<name>A0A4R5CFY8_9FLAO</name>
<keyword evidence="3" id="KW-1185">Reference proteome</keyword>
<reference evidence="2 3" key="1">
    <citation type="submission" date="2019-03" db="EMBL/GenBank/DDBJ databases">
        <title>Flavobacterium AR-3-4 sp. nov. isolated from arctic soil.</title>
        <authorList>
            <person name="Chaudhary D.K."/>
        </authorList>
    </citation>
    <scope>NUCLEOTIDE SEQUENCE [LARGE SCALE GENOMIC DNA]</scope>
    <source>
        <strain evidence="2 3">AR-3-4</strain>
    </source>
</reference>
<dbReference type="OrthoDB" id="116832at2"/>
<dbReference type="InterPro" id="IPR036761">
    <property type="entry name" value="TTHA0802/YceI-like_sf"/>
</dbReference>
<comment type="caution">
    <text evidence="2">The sequence shown here is derived from an EMBL/GenBank/DDBJ whole genome shotgun (WGS) entry which is preliminary data.</text>
</comment>
<dbReference type="EMBL" id="SMFK01000004">
    <property type="protein sequence ID" value="TDD97340.1"/>
    <property type="molecule type" value="Genomic_DNA"/>
</dbReference>
<protein>
    <submittedName>
        <fullName evidence="2">YceI family protein</fullName>
    </submittedName>
</protein>
<evidence type="ECO:0000313" key="2">
    <source>
        <dbReference type="EMBL" id="TDD97340.1"/>
    </source>
</evidence>
<dbReference type="SUPFAM" id="SSF101874">
    <property type="entry name" value="YceI-like"/>
    <property type="match status" value="1"/>
</dbReference>
<dbReference type="Pfam" id="PF04264">
    <property type="entry name" value="YceI"/>
    <property type="match status" value="1"/>
</dbReference>
<sequence>MKRILLLSVILFLSCFYTFSQNKKITRTGTVQFEASVPSFEEVNAKNESVTCILNIKTGEIASLVLMKGFRFKIALMEEHFNENYLESDKYPKATFNGKIQDFNWNTIGTSVQEFMMNGKLGLHGKSKEINTPVFLRKIGNDLEIITKFSLNYDDFNIEIPNILTKKISKIVNVKADFLVK</sequence>
<dbReference type="PROSITE" id="PS51257">
    <property type="entry name" value="PROKAR_LIPOPROTEIN"/>
    <property type="match status" value="1"/>
</dbReference>
<organism evidence="2 3">
    <name type="scientific">Flavobacterium cellulosilyticum</name>
    <dbReference type="NCBI Taxonomy" id="2541731"/>
    <lineage>
        <taxon>Bacteria</taxon>
        <taxon>Pseudomonadati</taxon>
        <taxon>Bacteroidota</taxon>
        <taxon>Flavobacteriia</taxon>
        <taxon>Flavobacteriales</taxon>
        <taxon>Flavobacteriaceae</taxon>
        <taxon>Flavobacterium</taxon>
    </lineage>
</organism>
<feature type="domain" description="Lipid/polyisoprenoid-binding YceI-like" evidence="1">
    <location>
        <begin position="30"/>
        <end position="178"/>
    </location>
</feature>
<dbReference type="RefSeq" id="WP_132004211.1">
    <property type="nucleotide sequence ID" value="NZ_SMFK01000004.1"/>
</dbReference>
<dbReference type="InterPro" id="IPR007372">
    <property type="entry name" value="Lipid/polyisoprenoid-bd_YceI"/>
</dbReference>
<evidence type="ECO:0000313" key="3">
    <source>
        <dbReference type="Proteomes" id="UP000295479"/>
    </source>
</evidence>
<gene>
    <name evidence="2" type="ORF">E0F76_08470</name>
</gene>
<dbReference type="Proteomes" id="UP000295479">
    <property type="component" value="Unassembled WGS sequence"/>
</dbReference>
<evidence type="ECO:0000259" key="1">
    <source>
        <dbReference type="Pfam" id="PF04264"/>
    </source>
</evidence>
<proteinExistence type="predicted"/>
<dbReference type="AlphaFoldDB" id="A0A4R5CFY8"/>
<accession>A0A4R5CFY8</accession>
<dbReference type="Gene3D" id="2.40.128.110">
    <property type="entry name" value="Lipid/polyisoprenoid-binding, YceI-like"/>
    <property type="match status" value="1"/>
</dbReference>